<reference evidence="2 3" key="1">
    <citation type="journal article" date="2016" name="Front. Microbiol.">
        <title>Comprehensive Phylogenetic Analysis of Bovine Non-aureus Staphylococci Species Based on Whole-Genome Sequencing.</title>
        <authorList>
            <person name="Naushad S."/>
            <person name="Barkema H.W."/>
            <person name="Luby C."/>
            <person name="Condas L.A."/>
            <person name="Nobrega D.B."/>
            <person name="Carson D.A."/>
            <person name="De Buck J."/>
        </authorList>
    </citation>
    <scope>NUCLEOTIDE SEQUENCE [LARGE SCALE GENOMIC DNA]</scope>
    <source>
        <strain evidence="2 3">SNUC 4337</strain>
    </source>
</reference>
<evidence type="ECO:0000313" key="2">
    <source>
        <dbReference type="EMBL" id="PTK46685.1"/>
    </source>
</evidence>
<evidence type="ECO:0000256" key="1">
    <source>
        <dbReference type="SAM" id="MobiDB-lite"/>
    </source>
</evidence>
<protein>
    <submittedName>
        <fullName evidence="2">Uncharacterized protein</fullName>
    </submittedName>
</protein>
<organism evidence="2 3">
    <name type="scientific">Staphylococcus nepalensis</name>
    <dbReference type="NCBI Taxonomy" id="214473"/>
    <lineage>
        <taxon>Bacteria</taxon>
        <taxon>Bacillati</taxon>
        <taxon>Bacillota</taxon>
        <taxon>Bacilli</taxon>
        <taxon>Bacillales</taxon>
        <taxon>Staphylococcaceae</taxon>
        <taxon>Staphylococcus</taxon>
    </lineage>
</organism>
<dbReference type="AlphaFoldDB" id="A0A2T4S5Y7"/>
<dbReference type="Proteomes" id="UP000240400">
    <property type="component" value="Unassembled WGS sequence"/>
</dbReference>
<feature type="region of interest" description="Disordered" evidence="1">
    <location>
        <begin position="1"/>
        <end position="20"/>
    </location>
</feature>
<evidence type="ECO:0000313" key="3">
    <source>
        <dbReference type="Proteomes" id="UP000240400"/>
    </source>
</evidence>
<dbReference type="EMBL" id="PZHR01000551">
    <property type="protein sequence ID" value="PTK46685.1"/>
    <property type="molecule type" value="Genomic_DNA"/>
</dbReference>
<comment type="caution">
    <text evidence="2">The sequence shown here is derived from an EMBL/GenBank/DDBJ whole genome shotgun (WGS) entry which is preliminary data.</text>
</comment>
<proteinExistence type="predicted"/>
<name>A0A2T4S5Y7_9STAP</name>
<gene>
    <name evidence="2" type="ORF">BUZ61_15885</name>
</gene>
<accession>A0A2T4S5Y7</accession>
<sequence>MKRELTNTRRQKFKHKTEGRSLSEIQRDLEQKGVKGFVVYMSPSHVTVLADRADYERNRRNSW</sequence>